<sequence>MKPIDPKDIKPFENKHGIDARKVYSKEDAEIIQMNLTPGQTLIKHVTPVDVIFYVVEGSGQVLIGDETIDAQKGQFVESPKNIIHSLSNTGTENFVVLVIKTPKP</sequence>
<dbReference type="SUPFAM" id="SSF51182">
    <property type="entry name" value="RmlC-like cupins"/>
    <property type="match status" value="1"/>
</dbReference>
<dbReference type="Gene3D" id="2.60.120.10">
    <property type="entry name" value="Jelly Rolls"/>
    <property type="match status" value="1"/>
</dbReference>
<reference evidence="2 3" key="1">
    <citation type="submission" date="2019-04" db="EMBL/GenBank/DDBJ databases">
        <title>Draft genome sequence data and analysis of a Fermenting Bacterium, Geotoga petraea strain HO-Geo1, isolated from heavy-oil petroleum reservoir in Russia.</title>
        <authorList>
            <person name="Grouzdev D.S."/>
            <person name="Semenova E.M."/>
            <person name="Sokolova D.S."/>
            <person name="Tourova T.P."/>
            <person name="Poltaraus A.B."/>
            <person name="Nazina T.N."/>
        </authorList>
    </citation>
    <scope>NUCLEOTIDE SEQUENCE [LARGE SCALE GENOMIC DNA]</scope>
    <source>
        <strain evidence="2 3">HO-Geo1</strain>
    </source>
</reference>
<dbReference type="OrthoDB" id="9797047at2"/>
<dbReference type="EMBL" id="SRME01000001">
    <property type="protein sequence ID" value="TGG88714.1"/>
    <property type="molecule type" value="Genomic_DNA"/>
</dbReference>
<dbReference type="Pfam" id="PF07883">
    <property type="entry name" value="Cupin_2"/>
    <property type="match status" value="1"/>
</dbReference>
<dbReference type="Proteomes" id="UP000297288">
    <property type="component" value="Unassembled WGS sequence"/>
</dbReference>
<evidence type="ECO:0000313" key="2">
    <source>
        <dbReference type="EMBL" id="TGG88714.1"/>
    </source>
</evidence>
<dbReference type="InterPro" id="IPR013096">
    <property type="entry name" value="Cupin_2"/>
</dbReference>
<evidence type="ECO:0000313" key="3">
    <source>
        <dbReference type="Proteomes" id="UP000297288"/>
    </source>
</evidence>
<dbReference type="PANTHER" id="PTHR37694">
    <property type="entry name" value="SLR8022 PROTEIN"/>
    <property type="match status" value="1"/>
</dbReference>
<dbReference type="PANTHER" id="PTHR37694:SF1">
    <property type="entry name" value="SLR8022 PROTEIN"/>
    <property type="match status" value="1"/>
</dbReference>
<proteinExistence type="predicted"/>
<comment type="caution">
    <text evidence="2">The sequence shown here is derived from an EMBL/GenBank/DDBJ whole genome shotgun (WGS) entry which is preliminary data.</text>
</comment>
<dbReference type="InterPro" id="IPR014710">
    <property type="entry name" value="RmlC-like_jellyroll"/>
</dbReference>
<gene>
    <name evidence="2" type="ORF">E4650_00480</name>
</gene>
<protein>
    <submittedName>
        <fullName evidence="2">Cupin domain-containing protein</fullName>
    </submittedName>
</protein>
<dbReference type="InterPro" id="IPR011051">
    <property type="entry name" value="RmlC_Cupin_sf"/>
</dbReference>
<dbReference type="AlphaFoldDB" id="A0A4Z0W6K6"/>
<name>A0A4Z0W6K6_9BACT</name>
<evidence type="ECO:0000259" key="1">
    <source>
        <dbReference type="Pfam" id="PF07883"/>
    </source>
</evidence>
<dbReference type="RefSeq" id="WP_135402400.1">
    <property type="nucleotide sequence ID" value="NZ_SRME01000001.1"/>
</dbReference>
<feature type="domain" description="Cupin type-2" evidence="1">
    <location>
        <begin position="34"/>
        <end position="100"/>
    </location>
</feature>
<organism evidence="2 3">
    <name type="scientific">Geotoga petraea</name>
    <dbReference type="NCBI Taxonomy" id="28234"/>
    <lineage>
        <taxon>Bacteria</taxon>
        <taxon>Thermotogati</taxon>
        <taxon>Thermotogota</taxon>
        <taxon>Thermotogae</taxon>
        <taxon>Petrotogales</taxon>
        <taxon>Petrotogaceae</taxon>
        <taxon>Geotoga</taxon>
    </lineage>
</organism>
<accession>A0A4Z0W6K6</accession>